<reference evidence="2" key="1">
    <citation type="submission" date="2014-05" db="EMBL/GenBank/DDBJ databases">
        <title>The genome and life-stage specific transcriptomes of Globodera pallida elucidate key aspects of plant parasitism by a cyst nematode.</title>
        <authorList>
            <person name="Cotton J.A."/>
            <person name="Lilley C.J."/>
            <person name="Jones L.M."/>
            <person name="Kikuchi T."/>
            <person name="Reid A.J."/>
            <person name="Thorpe P."/>
            <person name="Tsai I.J."/>
            <person name="Beasley H."/>
            <person name="Blok V."/>
            <person name="Cock P.J.A."/>
            <person name="Van den Akker S.E."/>
            <person name="Holroyd N."/>
            <person name="Hunt M."/>
            <person name="Mantelin S."/>
            <person name="Naghra H."/>
            <person name="Pain A."/>
            <person name="Palomares-Rius J.E."/>
            <person name="Zarowiecki M."/>
            <person name="Berriman M."/>
            <person name="Jones J.T."/>
            <person name="Urwin P.E."/>
        </authorList>
    </citation>
    <scope>NUCLEOTIDE SEQUENCE [LARGE SCALE GENOMIC DNA]</scope>
    <source>
        <strain evidence="2">Lindley</strain>
    </source>
</reference>
<reference evidence="3" key="2">
    <citation type="submission" date="2016-06" db="UniProtKB">
        <authorList>
            <consortium name="WormBaseParasite"/>
        </authorList>
    </citation>
    <scope>IDENTIFICATION</scope>
</reference>
<feature type="signal peptide" evidence="1">
    <location>
        <begin position="1"/>
        <end position="25"/>
    </location>
</feature>
<dbReference type="Proteomes" id="UP000050741">
    <property type="component" value="Unassembled WGS sequence"/>
</dbReference>
<sequence>MLLRNFTTCLIGLVVIFALFVPTSADKNLMDELRDLDVFQLKSGVFACPLPVVGERCPESNSLFYFKCCGDLNASCCVRLQTQLDEQRAQYFMKVTEELRPTIPTKFWA</sequence>
<accession>A0A183BPC5</accession>
<feature type="chain" id="PRO_5008146471" evidence="1">
    <location>
        <begin position="26"/>
        <end position="109"/>
    </location>
</feature>
<name>A0A183BPC5_GLOPA</name>
<organism evidence="2 3">
    <name type="scientific">Globodera pallida</name>
    <name type="common">Potato cyst nematode worm</name>
    <name type="synonym">Heterodera pallida</name>
    <dbReference type="NCBI Taxonomy" id="36090"/>
    <lineage>
        <taxon>Eukaryota</taxon>
        <taxon>Metazoa</taxon>
        <taxon>Ecdysozoa</taxon>
        <taxon>Nematoda</taxon>
        <taxon>Chromadorea</taxon>
        <taxon>Rhabditida</taxon>
        <taxon>Tylenchina</taxon>
        <taxon>Tylenchomorpha</taxon>
        <taxon>Tylenchoidea</taxon>
        <taxon>Heteroderidae</taxon>
        <taxon>Heteroderinae</taxon>
        <taxon>Globodera</taxon>
    </lineage>
</organism>
<evidence type="ECO:0000313" key="2">
    <source>
        <dbReference type="Proteomes" id="UP000050741"/>
    </source>
</evidence>
<evidence type="ECO:0000256" key="1">
    <source>
        <dbReference type="SAM" id="SignalP"/>
    </source>
</evidence>
<proteinExistence type="predicted"/>
<keyword evidence="2" id="KW-1185">Reference proteome</keyword>
<dbReference type="InterPro" id="IPR022559">
    <property type="entry name" value="SUP-1-like"/>
</dbReference>
<keyword evidence="1" id="KW-0732">Signal</keyword>
<dbReference type="PANTHER" id="PTHR34149:SF4">
    <property type="entry name" value="TRANSMEMBRANE PROTEIN"/>
    <property type="match status" value="1"/>
</dbReference>
<dbReference type="Pfam" id="PF10853">
    <property type="entry name" value="DUF2650"/>
    <property type="match status" value="1"/>
</dbReference>
<protein>
    <submittedName>
        <fullName evidence="3">WAP domain-containing protein</fullName>
    </submittedName>
</protein>
<dbReference type="PANTHER" id="PTHR34149">
    <property type="entry name" value="PROTEIN CBG11905-RELATED"/>
    <property type="match status" value="1"/>
</dbReference>
<evidence type="ECO:0000313" key="3">
    <source>
        <dbReference type="WBParaSite" id="GPLIN_000246100"/>
    </source>
</evidence>
<dbReference type="AlphaFoldDB" id="A0A183BPC5"/>
<dbReference type="WBParaSite" id="GPLIN_000246100">
    <property type="protein sequence ID" value="GPLIN_000246100"/>
    <property type="gene ID" value="GPLIN_000246100"/>
</dbReference>